<evidence type="ECO:0008006" key="2">
    <source>
        <dbReference type="Google" id="ProtNLM"/>
    </source>
</evidence>
<dbReference type="Gene3D" id="3.20.20.150">
    <property type="entry name" value="Divalent-metal-dependent TIM barrel enzymes"/>
    <property type="match status" value="1"/>
</dbReference>
<dbReference type="EMBL" id="VSSQ01003710">
    <property type="protein sequence ID" value="MPM21985.1"/>
    <property type="molecule type" value="Genomic_DNA"/>
</dbReference>
<accession>A0A644Y0E8</accession>
<gene>
    <name evidence="1" type="ORF">SDC9_68435</name>
</gene>
<protein>
    <recommendedName>
        <fullName evidence="2">Xylose isomerase-like TIM barrel domain-containing protein</fullName>
    </recommendedName>
</protein>
<comment type="caution">
    <text evidence="1">The sequence shown here is derived from an EMBL/GenBank/DDBJ whole genome shotgun (WGS) entry which is preliminary data.</text>
</comment>
<dbReference type="InterPro" id="IPR036237">
    <property type="entry name" value="Xyl_isomerase-like_sf"/>
</dbReference>
<dbReference type="SUPFAM" id="SSF51658">
    <property type="entry name" value="Xylose isomerase-like"/>
    <property type="match status" value="1"/>
</dbReference>
<organism evidence="1">
    <name type="scientific">bioreactor metagenome</name>
    <dbReference type="NCBI Taxonomy" id="1076179"/>
    <lineage>
        <taxon>unclassified sequences</taxon>
        <taxon>metagenomes</taxon>
        <taxon>ecological metagenomes</taxon>
    </lineage>
</organism>
<dbReference type="AlphaFoldDB" id="A0A644Y0E8"/>
<reference evidence="1" key="1">
    <citation type="submission" date="2019-08" db="EMBL/GenBank/DDBJ databases">
        <authorList>
            <person name="Kucharzyk K."/>
            <person name="Murdoch R.W."/>
            <person name="Higgins S."/>
            <person name="Loffler F."/>
        </authorList>
    </citation>
    <scope>NUCLEOTIDE SEQUENCE</scope>
</reference>
<sequence length="307" mass="34435">MMKADDLRLDLSSLALHDGDTAELVRAARKLAEPHGFTVGVQVHNTASAMDLERMAGLGVPLSFHTPILSEYVMNLAAADNAPAFAVAEEQMAFMRRYKVDRAVFHGFRMTDLPIPAFGNGRSYDYCMKPANRPELARREGSRFVCDFTADPEFLMRRDRVKANLALLRKRYPAITWCVENDFPAYGSGNLRGSDLAYLEHPVCLDTGHLWASAKMLGFDFYREMQIALDSGHVRMIHFHASRYTFDMDHEDWGDGHLPLDHPTAISLARVAQACRAAGVGHYVLEIPTATLRDVETFLRLYLRAGA</sequence>
<evidence type="ECO:0000313" key="1">
    <source>
        <dbReference type="EMBL" id="MPM21985.1"/>
    </source>
</evidence>
<proteinExistence type="predicted"/>
<name>A0A644Y0E8_9ZZZZ</name>